<keyword evidence="1" id="KW-1185">Reference proteome</keyword>
<evidence type="ECO:0000313" key="1">
    <source>
        <dbReference type="Proteomes" id="UP000000437"/>
    </source>
</evidence>
<protein>
    <submittedName>
        <fullName evidence="2">NAD(P)(+)--arginine ADP-ribosyltransferase 2-like</fullName>
    </submittedName>
</protein>
<gene>
    <name evidence="2" type="primary">LOC103909926</name>
</gene>
<accession>A0AC58J196</accession>
<sequence length="256" mass="29235">MIKGLLLIFVALEQDHRAFAAGSVYPLDKALNSVDAQYKDCKVKMANLVKTKYLKKELNSMPVYKKVWKAGEKKYVKKPVGPLTKNHLIALYVYTDSNLYKDFNSATRNGRKQYTQKTFKWYSLHFLLTEAVQILRKTQGCMKTYRGTSVEFTKNVLNKEIRFGSFASSSLDPNVAQSFGSVSCFEILTCHGAHVGPFSQFFYEKEVLIPPYEKFRVTAVRTKQYHFNLWCNTVYTLKSTGTKSDLNCAMTSKKAG</sequence>
<dbReference type="RefSeq" id="XP_073800257.1">
    <property type="nucleotide sequence ID" value="XM_073944156.1"/>
</dbReference>
<evidence type="ECO:0000313" key="2">
    <source>
        <dbReference type="RefSeq" id="XP_073800257.1"/>
    </source>
</evidence>
<name>A0AC58J196_DANRE</name>
<organism evidence="1 2">
    <name type="scientific">Danio rerio</name>
    <name type="common">Zebrafish</name>
    <name type="synonym">Brachydanio rerio</name>
    <dbReference type="NCBI Taxonomy" id="7955"/>
    <lineage>
        <taxon>Eukaryota</taxon>
        <taxon>Metazoa</taxon>
        <taxon>Chordata</taxon>
        <taxon>Craniata</taxon>
        <taxon>Vertebrata</taxon>
        <taxon>Euteleostomi</taxon>
        <taxon>Actinopterygii</taxon>
        <taxon>Neopterygii</taxon>
        <taxon>Teleostei</taxon>
        <taxon>Ostariophysi</taxon>
        <taxon>Cypriniformes</taxon>
        <taxon>Danionidae</taxon>
        <taxon>Danioninae</taxon>
        <taxon>Danio</taxon>
    </lineage>
</organism>
<reference evidence="2" key="1">
    <citation type="submission" date="2025-08" db="UniProtKB">
        <authorList>
            <consortium name="RefSeq"/>
        </authorList>
    </citation>
    <scope>IDENTIFICATION</scope>
    <source>
        <strain evidence="2">Tuebingen</strain>
        <tissue evidence="2">Fibroblasts and whole tissue</tissue>
    </source>
</reference>
<proteinExistence type="predicted"/>
<dbReference type="Proteomes" id="UP000000437">
    <property type="component" value="Chromosome 3"/>
</dbReference>